<name>A0AA36AKX7_OCTVU</name>
<dbReference type="EMBL" id="OX597815">
    <property type="protein sequence ID" value="CAI9717341.1"/>
    <property type="molecule type" value="Genomic_DNA"/>
</dbReference>
<dbReference type="PANTHER" id="PTHR45913:SF19">
    <property type="entry name" value="LOW QUALITY PROTEIN: ZINC FINGER BED DOMAIN-CONTAINING PROTEIN 5-LIKE"/>
    <property type="match status" value="1"/>
</dbReference>
<evidence type="ECO:0000313" key="2">
    <source>
        <dbReference type="Proteomes" id="UP001162480"/>
    </source>
</evidence>
<organism evidence="1 2">
    <name type="scientific">Octopus vulgaris</name>
    <name type="common">Common octopus</name>
    <dbReference type="NCBI Taxonomy" id="6645"/>
    <lineage>
        <taxon>Eukaryota</taxon>
        <taxon>Metazoa</taxon>
        <taxon>Spiralia</taxon>
        <taxon>Lophotrochozoa</taxon>
        <taxon>Mollusca</taxon>
        <taxon>Cephalopoda</taxon>
        <taxon>Coleoidea</taxon>
        <taxon>Octopodiformes</taxon>
        <taxon>Octopoda</taxon>
        <taxon>Incirrata</taxon>
        <taxon>Octopodidae</taxon>
        <taxon>Octopus</taxon>
    </lineage>
</organism>
<dbReference type="PANTHER" id="PTHR45913">
    <property type="entry name" value="EPM2A-INTERACTING PROTEIN 1"/>
    <property type="match status" value="1"/>
</dbReference>
<proteinExistence type="predicted"/>
<protein>
    <submittedName>
        <fullName evidence="1">Uncharacterized protein</fullName>
    </submittedName>
</protein>
<sequence length="78" mass="9093">MICQIALREIENVPLSDSTVSQRIDDMAHDIEEVLRDKLKNSNFSIQVNESTDLTNNCHFYGPKENIFKVYEILKLQH</sequence>
<gene>
    <name evidence="1" type="ORF">OCTVUL_1B015509</name>
</gene>
<evidence type="ECO:0000313" key="1">
    <source>
        <dbReference type="EMBL" id="CAI9717341.1"/>
    </source>
</evidence>
<keyword evidence="2" id="KW-1185">Reference proteome</keyword>
<reference evidence="1" key="1">
    <citation type="submission" date="2023-08" db="EMBL/GenBank/DDBJ databases">
        <authorList>
            <person name="Alioto T."/>
            <person name="Alioto T."/>
            <person name="Gomez Garrido J."/>
        </authorList>
    </citation>
    <scope>NUCLEOTIDE SEQUENCE</scope>
</reference>
<accession>A0AA36AKX7</accession>
<dbReference type="Proteomes" id="UP001162480">
    <property type="component" value="Chromosome 2"/>
</dbReference>
<dbReference type="AlphaFoldDB" id="A0AA36AKX7"/>